<reference evidence="1" key="1">
    <citation type="submission" date="2021-02" db="EMBL/GenBank/DDBJ databases">
        <authorList>
            <person name="Dougan E. K."/>
            <person name="Rhodes N."/>
            <person name="Thang M."/>
            <person name="Chan C."/>
        </authorList>
    </citation>
    <scope>NUCLEOTIDE SEQUENCE</scope>
</reference>
<organism evidence="1 2">
    <name type="scientific">Polarella glacialis</name>
    <name type="common">Dinoflagellate</name>
    <dbReference type="NCBI Taxonomy" id="89957"/>
    <lineage>
        <taxon>Eukaryota</taxon>
        <taxon>Sar</taxon>
        <taxon>Alveolata</taxon>
        <taxon>Dinophyceae</taxon>
        <taxon>Suessiales</taxon>
        <taxon>Suessiaceae</taxon>
        <taxon>Polarella</taxon>
    </lineage>
</organism>
<evidence type="ECO:0000313" key="2">
    <source>
        <dbReference type="Proteomes" id="UP000626109"/>
    </source>
</evidence>
<sequence length="243" mass="27591">MTSSLLQLWQLSGNSLKRRQRLRSLIRGSLISWARWVRRGIVFMSSIVRGCGTNRLELRIRGQGGEKTNKKTDDKKLVLEYKHSEMLKEIVENANKTLDINIVKVSSEKIIAVSDALRLGVKSIETKIATMTDIPQLQVMQSLIYSGHGRGTTEDNNEKLIPLFFEPISTHLASNLSVLKELDSNFRTLMISMFASEFFINSYDNAKFRELCVDRILHLQGREEAASSSTEAITRQLADVRMT</sequence>
<dbReference type="EMBL" id="CAJNNW010019238">
    <property type="protein sequence ID" value="CAE8664294.1"/>
    <property type="molecule type" value="Genomic_DNA"/>
</dbReference>
<accession>A0A813J124</accession>
<evidence type="ECO:0000313" key="1">
    <source>
        <dbReference type="EMBL" id="CAE8664294.1"/>
    </source>
</evidence>
<gene>
    <name evidence="1" type="ORF">PGLA2088_LOCUS15516</name>
</gene>
<name>A0A813J124_POLGL</name>
<proteinExistence type="predicted"/>
<dbReference type="Proteomes" id="UP000626109">
    <property type="component" value="Unassembled WGS sequence"/>
</dbReference>
<protein>
    <submittedName>
        <fullName evidence="1">Uncharacterized protein</fullName>
    </submittedName>
</protein>
<dbReference type="AlphaFoldDB" id="A0A813J124"/>
<comment type="caution">
    <text evidence="1">The sequence shown here is derived from an EMBL/GenBank/DDBJ whole genome shotgun (WGS) entry which is preliminary data.</text>
</comment>